<gene>
    <name evidence="10" type="ORF">FOB72_25450</name>
</gene>
<dbReference type="GO" id="GO:0005524">
    <property type="term" value="F:ATP binding"/>
    <property type="evidence" value="ECO:0007669"/>
    <property type="project" value="UniProtKB-KW"/>
</dbReference>
<dbReference type="NCBIfam" id="NF008453">
    <property type="entry name" value="PRK11308.1"/>
    <property type="match status" value="2"/>
</dbReference>
<dbReference type="PROSITE" id="PS50893">
    <property type="entry name" value="ABC_TRANSPORTER_2"/>
    <property type="match status" value="2"/>
</dbReference>
<evidence type="ECO:0000256" key="2">
    <source>
        <dbReference type="ARBA" id="ARBA00005417"/>
    </source>
</evidence>
<evidence type="ECO:0000256" key="3">
    <source>
        <dbReference type="ARBA" id="ARBA00022448"/>
    </source>
</evidence>
<sequence length="563" mass="61486">MTQLLLSLRGLTVNYPGAERPAVASLDLDVGEAETVALVGESGCGKSTTALAILRLLSPSARVDGRILLDGRDLLALPEREITAVRGNVVSMIFQEPMTSLNPVHTVGEQVVEALRLHRPLPAQAAIARAVELLDLVRIPEPQRRFHAYPHQLSGGQRQRVMIAMAIACSPRLLVADEPTTALDVTVQAQILALLDSLRRELSMSVLLITHDLGVVSRWADRVAVMHDGRKVEEQPARALFDAPRHDYSRALLGASLSGVHARGEAPHYRRARLPELRVDRRADGTAASFRLVQPVPRQPTPRAEAAAPLIRVEGLDVVHRTGRHAAHAVRDVSFSIAAGETVGLVGESGCGKSTLARAILRLSDHDGGRIVFDGTDIAAISRRRLRPWRGAMQLVFQDPYGSLNPRKTVGALLEDALRIHGVSDARVRRDRVHAMIERVGLPASVLRRYPHEFSGGQRQRIGIARALIVQPRLLVCDEPVSALDVSVQAQVLNLIADLQAEYGLACLFISHDLGVVRYIADRVLVMKDGQVVESGDREQIWTAPAHPYTRQLLDAIPSFAAR</sequence>
<evidence type="ECO:0000313" key="11">
    <source>
        <dbReference type="Proteomes" id="UP000322822"/>
    </source>
</evidence>
<evidence type="ECO:0000256" key="7">
    <source>
        <dbReference type="ARBA" id="ARBA00022840"/>
    </source>
</evidence>
<dbReference type="InterPro" id="IPR027417">
    <property type="entry name" value="P-loop_NTPase"/>
</dbReference>
<evidence type="ECO:0000256" key="5">
    <source>
        <dbReference type="ARBA" id="ARBA00022519"/>
    </source>
</evidence>
<dbReference type="OrthoDB" id="9802772at2"/>
<accession>A0A5P2HDB7</accession>
<evidence type="ECO:0000259" key="9">
    <source>
        <dbReference type="PROSITE" id="PS50893"/>
    </source>
</evidence>
<dbReference type="GO" id="GO:0055085">
    <property type="term" value="P:transmembrane transport"/>
    <property type="evidence" value="ECO:0007669"/>
    <property type="project" value="UniProtKB-ARBA"/>
</dbReference>
<dbReference type="Proteomes" id="UP000322822">
    <property type="component" value="Chromosome 2"/>
</dbReference>
<evidence type="ECO:0000256" key="1">
    <source>
        <dbReference type="ARBA" id="ARBA00004417"/>
    </source>
</evidence>
<protein>
    <submittedName>
        <fullName evidence="10">ABC transporter ATP-binding protein</fullName>
    </submittedName>
</protein>
<dbReference type="NCBIfam" id="NF007739">
    <property type="entry name" value="PRK10419.1"/>
    <property type="match status" value="2"/>
</dbReference>
<dbReference type="InterPro" id="IPR050388">
    <property type="entry name" value="ABC_Ni/Peptide_Import"/>
</dbReference>
<dbReference type="EMBL" id="CP044067">
    <property type="protein sequence ID" value="QET05365.1"/>
    <property type="molecule type" value="Genomic_DNA"/>
</dbReference>
<dbReference type="PANTHER" id="PTHR43297">
    <property type="entry name" value="OLIGOPEPTIDE TRANSPORT ATP-BINDING PROTEIN APPD"/>
    <property type="match status" value="1"/>
</dbReference>
<comment type="similarity">
    <text evidence="2">Belongs to the ABC transporter superfamily.</text>
</comment>
<dbReference type="GO" id="GO:0015833">
    <property type="term" value="P:peptide transport"/>
    <property type="evidence" value="ECO:0007669"/>
    <property type="project" value="InterPro"/>
</dbReference>
<feature type="domain" description="ABC transporter" evidence="9">
    <location>
        <begin position="311"/>
        <end position="554"/>
    </location>
</feature>
<evidence type="ECO:0000256" key="8">
    <source>
        <dbReference type="ARBA" id="ARBA00023136"/>
    </source>
</evidence>
<dbReference type="Pfam" id="PF00005">
    <property type="entry name" value="ABC_tran"/>
    <property type="match status" value="2"/>
</dbReference>
<dbReference type="SUPFAM" id="SSF52540">
    <property type="entry name" value="P-loop containing nucleoside triphosphate hydrolases"/>
    <property type="match status" value="2"/>
</dbReference>
<name>A0A5P2HDB7_9BURK</name>
<keyword evidence="7 10" id="KW-0067">ATP-binding</keyword>
<dbReference type="SMART" id="SM00382">
    <property type="entry name" value="AAA"/>
    <property type="match status" value="2"/>
</dbReference>
<dbReference type="CDD" id="cd03257">
    <property type="entry name" value="ABC_NikE_OppD_transporters"/>
    <property type="match status" value="2"/>
</dbReference>
<evidence type="ECO:0000313" key="10">
    <source>
        <dbReference type="EMBL" id="QET05365.1"/>
    </source>
</evidence>
<keyword evidence="5" id="KW-0997">Cell inner membrane</keyword>
<feature type="domain" description="ABC transporter" evidence="9">
    <location>
        <begin position="8"/>
        <end position="253"/>
    </location>
</feature>
<dbReference type="RefSeq" id="WP_150375466.1">
    <property type="nucleotide sequence ID" value="NZ_CP044067.1"/>
</dbReference>
<keyword evidence="3" id="KW-0813">Transport</keyword>
<dbReference type="PROSITE" id="PS00211">
    <property type="entry name" value="ABC_TRANSPORTER_1"/>
    <property type="match status" value="2"/>
</dbReference>
<dbReference type="Pfam" id="PF08352">
    <property type="entry name" value="oligo_HPY"/>
    <property type="match status" value="2"/>
</dbReference>
<keyword evidence="8" id="KW-0472">Membrane</keyword>
<organism evidence="10 11">
    <name type="scientific">Cupriavidus pauculus</name>
    <dbReference type="NCBI Taxonomy" id="82633"/>
    <lineage>
        <taxon>Bacteria</taxon>
        <taxon>Pseudomonadati</taxon>
        <taxon>Pseudomonadota</taxon>
        <taxon>Betaproteobacteria</taxon>
        <taxon>Burkholderiales</taxon>
        <taxon>Burkholderiaceae</taxon>
        <taxon>Cupriavidus</taxon>
    </lineage>
</organism>
<keyword evidence="4" id="KW-1003">Cell membrane</keyword>
<dbReference type="GO" id="GO:0016887">
    <property type="term" value="F:ATP hydrolysis activity"/>
    <property type="evidence" value="ECO:0007669"/>
    <property type="project" value="InterPro"/>
</dbReference>
<dbReference type="AlphaFoldDB" id="A0A5P2HDB7"/>
<comment type="subcellular location">
    <subcellularLocation>
        <location evidence="1">Cell inner membrane</location>
        <topology evidence="1">Peripheral membrane protein</topology>
    </subcellularLocation>
</comment>
<evidence type="ECO:0000256" key="4">
    <source>
        <dbReference type="ARBA" id="ARBA00022475"/>
    </source>
</evidence>
<dbReference type="InterPro" id="IPR017871">
    <property type="entry name" value="ABC_transporter-like_CS"/>
</dbReference>
<dbReference type="FunFam" id="3.40.50.300:FF:000016">
    <property type="entry name" value="Oligopeptide ABC transporter ATP-binding component"/>
    <property type="match status" value="2"/>
</dbReference>
<proteinExistence type="inferred from homology"/>
<reference evidence="10 11" key="1">
    <citation type="submission" date="2019-09" db="EMBL/GenBank/DDBJ databases">
        <title>FDA dAtabase for Regulatory Grade micrObial Sequences (FDA-ARGOS): Supporting development and validation of Infectious Disease Dx tests.</title>
        <authorList>
            <person name="Sciortino C."/>
            <person name="Tallon L."/>
            <person name="Sadzewicz L."/>
            <person name="Vavikolanu K."/>
            <person name="Mehta A."/>
            <person name="Aluvathingal J."/>
            <person name="Nadendla S."/>
            <person name="Nandy P."/>
            <person name="Geyer C."/>
            <person name="Yan Y."/>
            <person name="Sichtig H."/>
        </authorList>
    </citation>
    <scope>NUCLEOTIDE SEQUENCE [LARGE SCALE GENOMIC DNA]</scope>
    <source>
        <strain evidence="10 11">FDAARGOS_664</strain>
    </source>
</reference>
<evidence type="ECO:0000256" key="6">
    <source>
        <dbReference type="ARBA" id="ARBA00022741"/>
    </source>
</evidence>
<dbReference type="InterPro" id="IPR003593">
    <property type="entry name" value="AAA+_ATPase"/>
</dbReference>
<dbReference type="GO" id="GO:0005886">
    <property type="term" value="C:plasma membrane"/>
    <property type="evidence" value="ECO:0007669"/>
    <property type="project" value="UniProtKB-SubCell"/>
</dbReference>
<dbReference type="Gene3D" id="3.40.50.300">
    <property type="entry name" value="P-loop containing nucleotide triphosphate hydrolases"/>
    <property type="match status" value="2"/>
</dbReference>
<dbReference type="PANTHER" id="PTHR43297:SF2">
    <property type="entry name" value="DIPEPTIDE TRANSPORT ATP-BINDING PROTEIN DPPD"/>
    <property type="match status" value="1"/>
</dbReference>
<dbReference type="InterPro" id="IPR013563">
    <property type="entry name" value="Oligopep_ABC_C"/>
</dbReference>
<dbReference type="InterPro" id="IPR003439">
    <property type="entry name" value="ABC_transporter-like_ATP-bd"/>
</dbReference>
<keyword evidence="6" id="KW-0547">Nucleotide-binding</keyword>